<dbReference type="AlphaFoldDB" id="A0AAF0ERW6"/>
<evidence type="ECO:0000256" key="2">
    <source>
        <dbReference type="ARBA" id="ARBA00022692"/>
    </source>
</evidence>
<evidence type="ECO:0000313" key="9">
    <source>
        <dbReference type="Proteomes" id="UP001219933"/>
    </source>
</evidence>
<evidence type="ECO:0000256" key="7">
    <source>
        <dbReference type="SAM" id="Phobius"/>
    </source>
</evidence>
<accession>A0AAF0ERW6</accession>
<keyword evidence="4 7" id="KW-1133">Transmembrane helix</keyword>
<keyword evidence="2 7" id="KW-0812">Transmembrane</keyword>
<name>A0AAF0ERW6_9BASI</name>
<feature type="transmembrane region" description="Helical" evidence="7">
    <location>
        <begin position="17"/>
        <end position="39"/>
    </location>
</feature>
<organism evidence="8 9">
    <name type="scientific">Malassezia cuniculi</name>
    <dbReference type="NCBI Taxonomy" id="948313"/>
    <lineage>
        <taxon>Eukaryota</taxon>
        <taxon>Fungi</taxon>
        <taxon>Dikarya</taxon>
        <taxon>Basidiomycota</taxon>
        <taxon>Ustilaginomycotina</taxon>
        <taxon>Malasseziomycetes</taxon>
        <taxon>Malasseziales</taxon>
        <taxon>Malasseziaceae</taxon>
        <taxon>Malassezia</taxon>
    </lineage>
</organism>
<evidence type="ECO:0000256" key="3">
    <source>
        <dbReference type="ARBA" id="ARBA00022792"/>
    </source>
</evidence>
<keyword evidence="5" id="KW-0496">Mitochondrion</keyword>
<keyword evidence="3" id="KW-0999">Mitochondrion inner membrane</keyword>
<evidence type="ECO:0000313" key="8">
    <source>
        <dbReference type="EMBL" id="WFD35556.1"/>
    </source>
</evidence>
<dbReference type="PANTHER" id="PTHR28264:SF1">
    <property type="entry name" value="CYTOCHROME C OXIDASE SUBUNIT 6C"/>
    <property type="match status" value="1"/>
</dbReference>
<dbReference type="Proteomes" id="UP001219933">
    <property type="component" value="Chromosome 3"/>
</dbReference>
<reference evidence="8" key="1">
    <citation type="submission" date="2023-03" db="EMBL/GenBank/DDBJ databases">
        <title>Mating type loci evolution in Malassezia.</title>
        <authorList>
            <person name="Coelho M.A."/>
        </authorList>
    </citation>
    <scope>NUCLEOTIDE SEQUENCE</scope>
    <source>
        <strain evidence="8">CBS 11721</strain>
    </source>
</reference>
<evidence type="ECO:0000256" key="4">
    <source>
        <dbReference type="ARBA" id="ARBA00022989"/>
    </source>
</evidence>
<dbReference type="GO" id="GO:0006123">
    <property type="term" value="P:mitochondrial electron transport, cytochrome c to oxygen"/>
    <property type="evidence" value="ECO:0007669"/>
    <property type="project" value="TreeGrafter"/>
</dbReference>
<evidence type="ECO:0000256" key="1">
    <source>
        <dbReference type="ARBA" id="ARBA00004273"/>
    </source>
</evidence>
<keyword evidence="9" id="KW-1185">Reference proteome</keyword>
<comment type="subcellular location">
    <subcellularLocation>
        <location evidence="1">Mitochondrion inner membrane</location>
    </subcellularLocation>
</comment>
<sequence length="61" mass="6490">MAAAPIAPITGMLKKAFFVQVGTALVGGYLAGSLFWYGIHVPGVKQRDSFYAKIQASKDSN</sequence>
<dbReference type="GO" id="GO:0005743">
    <property type="term" value="C:mitochondrial inner membrane"/>
    <property type="evidence" value="ECO:0007669"/>
    <property type="project" value="UniProtKB-SubCell"/>
</dbReference>
<protein>
    <submittedName>
        <fullName evidence="8">Cytochrome c oxidase subunit 7A</fullName>
    </submittedName>
</protein>
<gene>
    <name evidence="8" type="primary">COX9</name>
    <name evidence="8" type="ORF">MCUN1_002412</name>
</gene>
<keyword evidence="6 7" id="KW-0472">Membrane</keyword>
<dbReference type="PANTHER" id="PTHR28264">
    <property type="entry name" value="CYTOCHROME C OXIDASE SUBUNIT 7A"/>
    <property type="match status" value="1"/>
</dbReference>
<dbReference type="CDD" id="cd22888">
    <property type="entry name" value="CcO_VIIa_fungal"/>
    <property type="match status" value="1"/>
</dbReference>
<proteinExistence type="predicted"/>
<evidence type="ECO:0000256" key="5">
    <source>
        <dbReference type="ARBA" id="ARBA00023128"/>
    </source>
</evidence>
<dbReference type="GO" id="GO:0004129">
    <property type="term" value="F:cytochrome-c oxidase activity"/>
    <property type="evidence" value="ECO:0007669"/>
    <property type="project" value="TreeGrafter"/>
</dbReference>
<evidence type="ECO:0000256" key="6">
    <source>
        <dbReference type="ARBA" id="ARBA00023136"/>
    </source>
</evidence>
<dbReference type="EMBL" id="CP119879">
    <property type="protein sequence ID" value="WFD35556.1"/>
    <property type="molecule type" value="Genomic_DNA"/>
</dbReference>